<dbReference type="EC" id="1.1.1.95" evidence="3"/>
<evidence type="ECO:0000313" key="8">
    <source>
        <dbReference type="EMBL" id="CAB4571092.1"/>
    </source>
</evidence>
<evidence type="ECO:0000256" key="6">
    <source>
        <dbReference type="ARBA" id="ARBA00048731"/>
    </source>
</evidence>
<keyword evidence="5" id="KW-0520">NAD</keyword>
<feature type="domain" description="ACT" evidence="7">
    <location>
        <begin position="468"/>
        <end position="542"/>
    </location>
</feature>
<dbReference type="PROSITE" id="PS00670">
    <property type="entry name" value="D_2_HYDROXYACID_DH_2"/>
    <property type="match status" value="1"/>
</dbReference>
<dbReference type="NCBIfam" id="TIGR01327">
    <property type="entry name" value="PGDH"/>
    <property type="match status" value="1"/>
</dbReference>
<dbReference type="GO" id="GO:0006564">
    <property type="term" value="P:L-serine biosynthetic process"/>
    <property type="evidence" value="ECO:0007669"/>
    <property type="project" value="InterPro"/>
</dbReference>
<dbReference type="InterPro" id="IPR029752">
    <property type="entry name" value="D-isomer_DH_CS1"/>
</dbReference>
<comment type="similarity">
    <text evidence="2">Belongs to the D-isomer specific 2-hydroxyacid dehydrogenase family.</text>
</comment>
<dbReference type="CDD" id="cd12173">
    <property type="entry name" value="PGDH_4"/>
    <property type="match status" value="1"/>
</dbReference>
<evidence type="ECO:0000256" key="3">
    <source>
        <dbReference type="ARBA" id="ARBA00013143"/>
    </source>
</evidence>
<dbReference type="FunFam" id="3.30.70.260:FF:000008">
    <property type="entry name" value="D-3-phosphoglycerate dehydrogenase, chloroplastic"/>
    <property type="match status" value="1"/>
</dbReference>
<dbReference type="PANTHER" id="PTHR42938">
    <property type="entry name" value="FORMATE DEHYDROGENASE 1"/>
    <property type="match status" value="1"/>
</dbReference>
<dbReference type="GO" id="GO:0004617">
    <property type="term" value="F:phosphoglycerate dehydrogenase activity"/>
    <property type="evidence" value="ECO:0007669"/>
    <property type="project" value="UniProtKB-EC"/>
</dbReference>
<dbReference type="SUPFAM" id="SSF52283">
    <property type="entry name" value="Formate/glycerate dehydrogenase catalytic domain-like"/>
    <property type="match status" value="1"/>
</dbReference>
<dbReference type="InterPro" id="IPR006139">
    <property type="entry name" value="D-isomer_2_OHA_DH_cat_dom"/>
</dbReference>
<dbReference type="InterPro" id="IPR002912">
    <property type="entry name" value="ACT_dom"/>
</dbReference>
<dbReference type="Gene3D" id="3.30.70.260">
    <property type="match status" value="1"/>
</dbReference>
<dbReference type="InterPro" id="IPR006140">
    <property type="entry name" value="D-isomer_DH_NAD-bd"/>
</dbReference>
<dbReference type="InterPro" id="IPR045865">
    <property type="entry name" value="ACT-like_dom_sf"/>
</dbReference>
<dbReference type="Pfam" id="PF19304">
    <property type="entry name" value="PGDH_inter"/>
    <property type="match status" value="1"/>
</dbReference>
<dbReference type="InterPro" id="IPR029753">
    <property type="entry name" value="D-isomer_DH_CS"/>
</dbReference>
<proteinExistence type="inferred from homology"/>
<evidence type="ECO:0000259" key="7">
    <source>
        <dbReference type="PROSITE" id="PS51671"/>
    </source>
</evidence>
<name>A0A6J6E3Y0_9ZZZZ</name>
<accession>A0A6J6E3Y0</accession>
<dbReference type="PANTHER" id="PTHR42938:SF47">
    <property type="entry name" value="HYDROXYPYRUVATE REDUCTASE"/>
    <property type="match status" value="1"/>
</dbReference>
<dbReference type="InterPro" id="IPR006236">
    <property type="entry name" value="PGDH"/>
</dbReference>
<keyword evidence="4" id="KW-0560">Oxidoreductase</keyword>
<evidence type="ECO:0000256" key="2">
    <source>
        <dbReference type="ARBA" id="ARBA00005854"/>
    </source>
</evidence>
<comment type="catalytic activity">
    <reaction evidence="6">
        <text>(2R)-3-phosphoglycerate + NAD(+) = 3-phosphooxypyruvate + NADH + H(+)</text>
        <dbReference type="Rhea" id="RHEA:12641"/>
        <dbReference type="ChEBI" id="CHEBI:15378"/>
        <dbReference type="ChEBI" id="CHEBI:18110"/>
        <dbReference type="ChEBI" id="CHEBI:57540"/>
        <dbReference type="ChEBI" id="CHEBI:57945"/>
        <dbReference type="ChEBI" id="CHEBI:58272"/>
        <dbReference type="EC" id="1.1.1.95"/>
    </reaction>
</comment>
<dbReference type="SUPFAM" id="SSF143548">
    <property type="entry name" value="Serine metabolism enzymes domain"/>
    <property type="match status" value="1"/>
</dbReference>
<dbReference type="SUPFAM" id="SSF51735">
    <property type="entry name" value="NAD(P)-binding Rossmann-fold domains"/>
    <property type="match status" value="1"/>
</dbReference>
<dbReference type="InterPro" id="IPR036291">
    <property type="entry name" value="NAD(P)-bd_dom_sf"/>
</dbReference>
<dbReference type="GO" id="GO:0051287">
    <property type="term" value="F:NAD binding"/>
    <property type="evidence" value="ECO:0007669"/>
    <property type="project" value="InterPro"/>
</dbReference>
<reference evidence="8" key="1">
    <citation type="submission" date="2020-05" db="EMBL/GenBank/DDBJ databases">
        <authorList>
            <person name="Chiriac C."/>
            <person name="Salcher M."/>
            <person name="Ghai R."/>
            <person name="Kavagutti S V."/>
        </authorList>
    </citation>
    <scope>NUCLEOTIDE SEQUENCE</scope>
</reference>
<evidence type="ECO:0000256" key="1">
    <source>
        <dbReference type="ARBA" id="ARBA00005216"/>
    </source>
</evidence>
<dbReference type="Gene3D" id="3.30.1330.90">
    <property type="entry name" value="D-3-phosphoglycerate dehydrogenase, domain 3"/>
    <property type="match status" value="1"/>
</dbReference>
<dbReference type="Gene3D" id="3.40.50.720">
    <property type="entry name" value="NAD(P)-binding Rossmann-like Domain"/>
    <property type="match status" value="2"/>
</dbReference>
<dbReference type="AlphaFoldDB" id="A0A6J6E3Y0"/>
<gene>
    <name evidence="8" type="ORF">UFOPK1683_00676</name>
</gene>
<dbReference type="InterPro" id="IPR045626">
    <property type="entry name" value="PGDH_ASB_dom"/>
</dbReference>
<sequence length="542" mass="56434">MTTMITKKEVLRVAKPVVLIAEELSAATLDALGPDFEVRNCDGANRAELLEALGKGVDAVLIRSATKMDAEAIAAAKGLKVIARAGVGLDNVDIPAATAAGVMVVNAPTSNIVSAAELAISLLLASARFISPAHAALRNGKWARSKYTGAELFEKTLGIVGFGRIGQLVAARMQAFGMNIVAYDPYLQPARAAQLGVELIELDELLKRSDFITIHLPKTKETANLIGVEALKKVKKEVRIINAARGGVLDEAALYDAIVEGRVAGAGLDVYVTEPCTDSPLFQLDQVVATPHLGASTDEAQERAGIAVAVSVRKALAGELVPDAVNVKGGAIHDEIRPSLPLVEKMAQIATAMAAEIPLTMEISVKGDISSHDSSILAVSALKGALQATGSEDVTYVNAPGLAAERGSSATVTTTPDSHEYRSMISLHAAFASGGSIKVDGTLMGIKKVEKIIAIDGFDLDLPPTENMLFLRYTDKPGVVGAVGNTLGKANINIAGMQVAREAAGGKALMALTVDSSVPEKVTESIKSEIAADLVRSVNLVG</sequence>
<dbReference type="Pfam" id="PF02826">
    <property type="entry name" value="2-Hacid_dh_C"/>
    <property type="match status" value="1"/>
</dbReference>
<dbReference type="FunFam" id="3.40.50.720:FF:000021">
    <property type="entry name" value="D-3-phosphoglycerate dehydrogenase"/>
    <property type="match status" value="1"/>
</dbReference>
<evidence type="ECO:0000256" key="4">
    <source>
        <dbReference type="ARBA" id="ARBA00023002"/>
    </source>
</evidence>
<dbReference type="Pfam" id="PF00389">
    <property type="entry name" value="2-Hacid_dh"/>
    <property type="match status" value="1"/>
</dbReference>
<protein>
    <recommendedName>
        <fullName evidence="3">phosphoglycerate dehydrogenase</fullName>
        <ecNumber evidence="3">1.1.1.95</ecNumber>
    </recommendedName>
</protein>
<dbReference type="Pfam" id="PF01842">
    <property type="entry name" value="ACT"/>
    <property type="match status" value="1"/>
</dbReference>
<organism evidence="8">
    <name type="scientific">freshwater metagenome</name>
    <dbReference type="NCBI Taxonomy" id="449393"/>
    <lineage>
        <taxon>unclassified sequences</taxon>
        <taxon>metagenomes</taxon>
        <taxon>ecological metagenomes</taxon>
    </lineage>
</organism>
<dbReference type="InterPro" id="IPR029009">
    <property type="entry name" value="ASB_dom_sf"/>
</dbReference>
<dbReference type="SUPFAM" id="SSF55021">
    <property type="entry name" value="ACT-like"/>
    <property type="match status" value="1"/>
</dbReference>
<dbReference type="CDD" id="cd04902">
    <property type="entry name" value="ACT_3PGDH-xct"/>
    <property type="match status" value="1"/>
</dbReference>
<dbReference type="EMBL" id="CAEZTL010000060">
    <property type="protein sequence ID" value="CAB4571092.1"/>
    <property type="molecule type" value="Genomic_DNA"/>
</dbReference>
<dbReference type="PROSITE" id="PS00065">
    <property type="entry name" value="D_2_HYDROXYACID_DH_1"/>
    <property type="match status" value="1"/>
</dbReference>
<comment type="pathway">
    <text evidence="1">Amino-acid biosynthesis; L-serine biosynthesis; L-serine from 3-phospho-D-glycerate: step 1/3.</text>
</comment>
<evidence type="ECO:0000256" key="5">
    <source>
        <dbReference type="ARBA" id="ARBA00023027"/>
    </source>
</evidence>
<dbReference type="UniPathway" id="UPA00135">
    <property type="reaction ID" value="UER00196"/>
</dbReference>
<dbReference type="PROSITE" id="PS51671">
    <property type="entry name" value="ACT"/>
    <property type="match status" value="1"/>
</dbReference>